<protein>
    <recommendedName>
        <fullName evidence="5">IBR domain-containing protein</fullName>
    </recommendedName>
</protein>
<keyword evidence="3" id="KW-0833">Ubl conjugation pathway</keyword>
<dbReference type="InterPro" id="IPR002867">
    <property type="entry name" value="IBR_dom"/>
</dbReference>
<keyword evidence="2" id="KW-0863">Zinc-finger</keyword>
<dbReference type="GO" id="GO:0004842">
    <property type="term" value="F:ubiquitin-protein transferase activity"/>
    <property type="evidence" value="ECO:0007669"/>
    <property type="project" value="InterPro"/>
</dbReference>
<evidence type="ECO:0000256" key="1">
    <source>
        <dbReference type="ARBA" id="ARBA00022723"/>
    </source>
</evidence>
<dbReference type="GO" id="GO:0016567">
    <property type="term" value="P:protein ubiquitination"/>
    <property type="evidence" value="ECO:0007669"/>
    <property type="project" value="InterPro"/>
</dbReference>
<dbReference type="Proteomes" id="UP000236621">
    <property type="component" value="Unassembled WGS sequence"/>
</dbReference>
<keyword evidence="4" id="KW-0862">Zinc</keyword>
<accession>A0A2K3QJ58</accession>
<reference evidence="6 7" key="1">
    <citation type="submission" date="2017-08" db="EMBL/GenBank/DDBJ databases">
        <title>Harnessing the power of phylogenomics to disentangle the directionality and signatures of interkingdom host jumping in the parasitic fungal genus Tolypocladium.</title>
        <authorList>
            <person name="Quandt C.A."/>
            <person name="Patterson W."/>
            <person name="Spatafora J.W."/>
        </authorList>
    </citation>
    <scope>NUCLEOTIDE SEQUENCE [LARGE SCALE GENOMIC DNA]</scope>
    <source>
        <strain evidence="6 7">CBS 113982</strain>
    </source>
</reference>
<evidence type="ECO:0000256" key="4">
    <source>
        <dbReference type="ARBA" id="ARBA00022833"/>
    </source>
</evidence>
<dbReference type="PROSITE" id="PS00518">
    <property type="entry name" value="ZF_RING_1"/>
    <property type="match status" value="1"/>
</dbReference>
<keyword evidence="1" id="KW-0479">Metal-binding</keyword>
<evidence type="ECO:0000259" key="5">
    <source>
        <dbReference type="Pfam" id="PF01485"/>
    </source>
</evidence>
<feature type="domain" description="IBR" evidence="5">
    <location>
        <begin position="242"/>
        <end position="296"/>
    </location>
</feature>
<evidence type="ECO:0000256" key="2">
    <source>
        <dbReference type="ARBA" id="ARBA00022771"/>
    </source>
</evidence>
<evidence type="ECO:0000313" key="6">
    <source>
        <dbReference type="EMBL" id="PNY27573.1"/>
    </source>
</evidence>
<proteinExistence type="predicted"/>
<comment type="caution">
    <text evidence="6">The sequence shown here is derived from an EMBL/GenBank/DDBJ whole genome shotgun (WGS) entry which is preliminary data.</text>
</comment>
<sequence length="336" mass="37310">MTERNIDDESLRLILQLHLEDLEDLESNKKGKQRDGEMSDFDLAINMYKDSLETSLTQHHDQRMCISIAKAVVSDAPMIQACSNEEELATQDRAMAVSFNHTSGTASSHLFPNAGTNRDQSDSLNEELFRKLEILNLFSDGAGADTCGESSTWAATRDPARRADGEKIETEACICCGDKHLSSSLAEAPCSHNYCSECINSLFKSASVDESLFPPRCCSMPIPVDDNLELLSTENVAVFRAKQIEFSTADRTYCHRLQCFTFVPPQFIKGDLAICVKCSAKTCVTCKGAQHEADNCPKDSTLQEVLRVAKENGWQQCKSCNRLVELSRGCYHMSTF</sequence>
<dbReference type="InterPro" id="IPR031127">
    <property type="entry name" value="E3_UB_ligase_RBR"/>
</dbReference>
<dbReference type="PANTHER" id="PTHR11685">
    <property type="entry name" value="RBR FAMILY RING FINGER AND IBR DOMAIN-CONTAINING"/>
    <property type="match status" value="1"/>
</dbReference>
<name>A0A2K3QJ58_9HYPO</name>
<dbReference type="OrthoDB" id="10009520at2759"/>
<dbReference type="STRING" id="45235.A0A2K3QJ58"/>
<keyword evidence="7" id="KW-1185">Reference proteome</keyword>
<dbReference type="SUPFAM" id="SSF57850">
    <property type="entry name" value="RING/U-box"/>
    <property type="match status" value="1"/>
</dbReference>
<evidence type="ECO:0000256" key="3">
    <source>
        <dbReference type="ARBA" id="ARBA00022786"/>
    </source>
</evidence>
<dbReference type="AlphaFoldDB" id="A0A2K3QJ58"/>
<dbReference type="EMBL" id="NRSZ01000386">
    <property type="protein sequence ID" value="PNY27573.1"/>
    <property type="molecule type" value="Genomic_DNA"/>
</dbReference>
<gene>
    <name evidence="6" type="ORF">TCAP_02501</name>
</gene>
<dbReference type="InterPro" id="IPR017907">
    <property type="entry name" value="Znf_RING_CS"/>
</dbReference>
<evidence type="ECO:0000313" key="7">
    <source>
        <dbReference type="Proteomes" id="UP000236621"/>
    </source>
</evidence>
<dbReference type="Pfam" id="PF01485">
    <property type="entry name" value="IBR"/>
    <property type="match status" value="1"/>
</dbReference>
<organism evidence="6 7">
    <name type="scientific">Tolypocladium capitatum</name>
    <dbReference type="NCBI Taxonomy" id="45235"/>
    <lineage>
        <taxon>Eukaryota</taxon>
        <taxon>Fungi</taxon>
        <taxon>Dikarya</taxon>
        <taxon>Ascomycota</taxon>
        <taxon>Pezizomycotina</taxon>
        <taxon>Sordariomycetes</taxon>
        <taxon>Hypocreomycetidae</taxon>
        <taxon>Hypocreales</taxon>
        <taxon>Ophiocordycipitaceae</taxon>
        <taxon>Tolypocladium</taxon>
    </lineage>
</organism>
<dbReference type="GO" id="GO:0008270">
    <property type="term" value="F:zinc ion binding"/>
    <property type="evidence" value="ECO:0007669"/>
    <property type="project" value="UniProtKB-KW"/>
</dbReference>